<accession>A0AAD5DGZ3</accession>
<name>A0AAD5DGZ3_9CHLO</name>
<comment type="caution">
    <text evidence="3">The sequence shown here is derived from an EMBL/GenBank/DDBJ whole genome shotgun (WGS) entry which is preliminary data.</text>
</comment>
<dbReference type="AlphaFoldDB" id="A0AAD5DGZ3"/>
<sequence length="568" mass="62861">MRRASGAAGQPAKVTASQPPSTLRATARPRRLPVFVKAQAEPEPDAFSLGQPQVLPEPGRYLRPEQLDAVAAPWRPWVEQQYAALQSIAGGLRSFTAVSWQHLGPAAGPLRLVDFLALLNPEQLQEVSLVLSGSEPLPVDALAMLARFPQLRSLSIQHDIDAAANDEEGRQAEALAAAALCDLKQLTSLSLEMGYVPHTLVTAAQCLPQLERLQIVGQASLLPESADFPRSFPHLRHLHLAPAWGEIPLPRPADFPSLQSFVYEERAPGTDYATLEVQGQKGGSMRSGQWVRFQDGELAVVDRDSDQEGIENLQAFVDAMLPAGQELRALVMTKVGQTYQFAPESHTCRQLATTTRLELRQCFMHFPMLLRQAPNLHELVMERCAQRNEDELYHSEGEEAGDEEEEEEQDPLTWHAVPAAALPASLTRLCLMGTNLIEHELWPAMPDLQQLGLSYATFRTLIHLQPCPLASAPNLRHLRLGESTKESKRPVRYVHQWQLPMEVSMADVEALVAALPGLRELELYSLASNLPPAAPEVLQRLHSLAPHLAVRTVFLLDGELERLGVWLR</sequence>
<gene>
    <name evidence="3" type="ORF">COHA_008643</name>
</gene>
<feature type="compositionally biased region" description="Polar residues" evidence="2">
    <location>
        <begin position="15"/>
        <end position="24"/>
    </location>
</feature>
<dbReference type="Proteomes" id="UP001205105">
    <property type="component" value="Unassembled WGS sequence"/>
</dbReference>
<dbReference type="InterPro" id="IPR032675">
    <property type="entry name" value="LRR_dom_sf"/>
</dbReference>
<dbReference type="Gene3D" id="3.80.10.10">
    <property type="entry name" value="Ribonuclease Inhibitor"/>
    <property type="match status" value="2"/>
</dbReference>
<evidence type="ECO:0000313" key="3">
    <source>
        <dbReference type="EMBL" id="KAI7837507.1"/>
    </source>
</evidence>
<proteinExistence type="predicted"/>
<evidence type="ECO:0000256" key="1">
    <source>
        <dbReference type="ARBA" id="ARBA00004430"/>
    </source>
</evidence>
<evidence type="ECO:0000256" key="2">
    <source>
        <dbReference type="SAM" id="MobiDB-lite"/>
    </source>
</evidence>
<comment type="subcellular location">
    <subcellularLocation>
        <location evidence="1">Cytoplasm</location>
        <location evidence="1">Cytoskeleton</location>
        <location evidence="1">Cilium axoneme</location>
    </subcellularLocation>
</comment>
<dbReference type="EMBL" id="JADXDR010000150">
    <property type="protein sequence ID" value="KAI7837507.1"/>
    <property type="molecule type" value="Genomic_DNA"/>
</dbReference>
<keyword evidence="4" id="KW-1185">Reference proteome</keyword>
<organism evidence="3 4">
    <name type="scientific">Chlorella ohadii</name>
    <dbReference type="NCBI Taxonomy" id="2649997"/>
    <lineage>
        <taxon>Eukaryota</taxon>
        <taxon>Viridiplantae</taxon>
        <taxon>Chlorophyta</taxon>
        <taxon>core chlorophytes</taxon>
        <taxon>Trebouxiophyceae</taxon>
        <taxon>Chlorellales</taxon>
        <taxon>Chlorellaceae</taxon>
        <taxon>Chlorella clade</taxon>
        <taxon>Chlorella</taxon>
    </lineage>
</organism>
<feature type="region of interest" description="Disordered" evidence="2">
    <location>
        <begin position="1"/>
        <end position="30"/>
    </location>
</feature>
<evidence type="ECO:0000313" key="4">
    <source>
        <dbReference type="Proteomes" id="UP001205105"/>
    </source>
</evidence>
<reference evidence="3" key="1">
    <citation type="submission" date="2020-11" db="EMBL/GenBank/DDBJ databases">
        <title>Chlorella ohadii genome sequencing and assembly.</title>
        <authorList>
            <person name="Murik O."/>
            <person name="Treves H."/>
            <person name="Kedem I."/>
            <person name="Shotland Y."/>
            <person name="Kaplan A."/>
        </authorList>
    </citation>
    <scope>NUCLEOTIDE SEQUENCE</scope>
    <source>
        <strain evidence="3">1</strain>
    </source>
</reference>
<protein>
    <submittedName>
        <fullName evidence="3">Uncharacterized protein</fullName>
    </submittedName>
</protein>
<dbReference type="SUPFAM" id="SSF52058">
    <property type="entry name" value="L domain-like"/>
    <property type="match status" value="1"/>
</dbReference>
<dbReference type="GO" id="GO:0005930">
    <property type="term" value="C:axoneme"/>
    <property type="evidence" value="ECO:0007669"/>
    <property type="project" value="UniProtKB-SubCell"/>
</dbReference>